<reference evidence="2 3" key="1">
    <citation type="submission" date="2022-11" db="EMBL/GenBank/DDBJ databases">
        <title>Minimal conservation of predation-associated metabolite biosynthetic gene clusters underscores biosynthetic potential of Myxococcota including descriptions for ten novel species: Archangium lansinium sp. nov., Myxococcus landrumus sp. nov., Nannocystis bai.</title>
        <authorList>
            <person name="Ahearne A."/>
            <person name="Stevens C."/>
            <person name="Dowd S."/>
        </authorList>
    </citation>
    <scope>NUCLEOTIDE SEQUENCE [LARGE SCALE GENOMIC DNA]</scope>
    <source>
        <strain evidence="2 3">BB15-2</strain>
    </source>
</reference>
<gene>
    <name evidence="2" type="ORF">POL25_06250</name>
</gene>
<proteinExistence type="predicted"/>
<comment type="caution">
    <text evidence="2">The sequence shown here is derived from an EMBL/GenBank/DDBJ whole genome shotgun (WGS) entry which is preliminary data.</text>
</comment>
<keyword evidence="1" id="KW-0732">Signal</keyword>
<organism evidence="2 3">
    <name type="scientific">Nannocystis bainbridge</name>
    <dbReference type="NCBI Taxonomy" id="2995303"/>
    <lineage>
        <taxon>Bacteria</taxon>
        <taxon>Pseudomonadati</taxon>
        <taxon>Myxococcota</taxon>
        <taxon>Polyangia</taxon>
        <taxon>Nannocystales</taxon>
        <taxon>Nannocystaceae</taxon>
        <taxon>Nannocystis</taxon>
    </lineage>
</organism>
<name>A0ABT5DS87_9BACT</name>
<dbReference type="Proteomes" id="UP001221686">
    <property type="component" value="Unassembled WGS sequence"/>
</dbReference>
<dbReference type="RefSeq" id="WP_272084971.1">
    <property type="nucleotide sequence ID" value="NZ_JAQNDL010000001.1"/>
</dbReference>
<dbReference type="EMBL" id="JAQNDL010000001">
    <property type="protein sequence ID" value="MDC0716483.1"/>
    <property type="molecule type" value="Genomic_DNA"/>
</dbReference>
<feature type="signal peptide" evidence="1">
    <location>
        <begin position="1"/>
        <end position="20"/>
    </location>
</feature>
<protein>
    <submittedName>
        <fullName evidence="2">Uncharacterized protein</fullName>
    </submittedName>
</protein>
<sequence length="291" mass="29485">MSRAWLALACLFACTSSAVAPEAPVSECAAKVAQMRAQFAQGAGEPVVLQLPGGGQFPPSSRGVAVADGLPVFVMADGGYVFDTQPLTAAGLQERLAEELERAGQLARNTGQARSAHLLLAADAGAPARALAEVAGMVPEGTTVALVVAVAGDVVPAPPSTPPAVQAVLAAPAEQRASTLAALLEPSAKACAPIGGVFEAVRDAAPDQRSQVLLDGLPGALEQCRCEGVDFPTLLAVAWQLGGKTAAAVRQLGVPLTRAPEAEGVALPATVAELVPLLEGRDGRPFRLDSR</sequence>
<accession>A0ABT5DS87</accession>
<evidence type="ECO:0000256" key="1">
    <source>
        <dbReference type="SAM" id="SignalP"/>
    </source>
</evidence>
<feature type="chain" id="PRO_5046664573" evidence="1">
    <location>
        <begin position="21"/>
        <end position="291"/>
    </location>
</feature>
<keyword evidence="3" id="KW-1185">Reference proteome</keyword>
<evidence type="ECO:0000313" key="3">
    <source>
        <dbReference type="Proteomes" id="UP001221686"/>
    </source>
</evidence>
<evidence type="ECO:0000313" key="2">
    <source>
        <dbReference type="EMBL" id="MDC0716483.1"/>
    </source>
</evidence>